<keyword evidence="4" id="KW-0378">Hydrolase</keyword>
<sequence>MSETPILNFADASDGTAALPLHIVAKDGFEDWASSQTEAAQNWLTATGFKPVLGKTVLIPDDTGCPIMAVAGFGYATTRARGRFPLAAIAAALPAGTYVLATNLPWGDLETECLGWLLSQYVFDKYKKKSAHGARLICPAGIDAARVEAIAAGEALTRDLINTPASDMGPQDLEAATASLANTFDATLSVTTGDALLEQNFPMIHTVGRAAAPHRAPRLLDMSWGNAGPTLTLVGKGVCFDTGGLNLKPGGSMALMKKDMGGSATVLGLAHMIMALNLPLRLRVLIPAVENSVSGDAFRPGDVLTSRAGLTVEINNTDAEGRLVLADALALGSEDNPDLMISMATLTGAARVAVGPDLSPYYTDDTNVVTALETAASDVSDPVWRMPFWTPYEKMIEPAIADLDNAPAGGFAGSITAALFLRRFAEGQRYTHFDIYGWNPAPAPARPKGGVGMGARAILEALPKMLDL</sequence>
<keyword evidence="8" id="KW-1185">Reference proteome</keyword>
<dbReference type="EMBL" id="FOSZ01000009">
    <property type="protein sequence ID" value="SFL32155.1"/>
    <property type="molecule type" value="Genomic_DNA"/>
</dbReference>
<evidence type="ECO:0000259" key="6">
    <source>
        <dbReference type="PROSITE" id="PS00631"/>
    </source>
</evidence>
<organism evidence="7 8">
    <name type="scientific">Shimia haliotis</name>
    <dbReference type="NCBI Taxonomy" id="1280847"/>
    <lineage>
        <taxon>Bacteria</taxon>
        <taxon>Pseudomonadati</taxon>
        <taxon>Pseudomonadota</taxon>
        <taxon>Alphaproteobacteria</taxon>
        <taxon>Rhodobacterales</taxon>
        <taxon>Roseobacteraceae</taxon>
    </lineage>
</organism>
<dbReference type="GO" id="GO:0030145">
    <property type="term" value="F:manganese ion binding"/>
    <property type="evidence" value="ECO:0007669"/>
    <property type="project" value="InterPro"/>
</dbReference>
<keyword evidence="5" id="KW-0464">Manganese</keyword>
<dbReference type="Pfam" id="PF00883">
    <property type="entry name" value="Peptidase_M17"/>
    <property type="match status" value="1"/>
</dbReference>
<comment type="similarity">
    <text evidence="1">Belongs to the peptidase M17 family.</text>
</comment>
<dbReference type="Gene3D" id="3.40.630.10">
    <property type="entry name" value="Zn peptidases"/>
    <property type="match status" value="1"/>
</dbReference>
<dbReference type="PANTHER" id="PTHR11963">
    <property type="entry name" value="LEUCINE AMINOPEPTIDASE-RELATED"/>
    <property type="match status" value="1"/>
</dbReference>
<proteinExistence type="inferred from homology"/>
<dbReference type="InterPro" id="IPR048816">
    <property type="entry name" value="Peptidase_M17_N_1"/>
</dbReference>
<dbReference type="AlphaFoldDB" id="A0A1I4GQA9"/>
<reference evidence="8" key="1">
    <citation type="submission" date="2016-10" db="EMBL/GenBank/DDBJ databases">
        <authorList>
            <person name="Varghese N."/>
            <person name="Submissions S."/>
        </authorList>
    </citation>
    <scope>NUCLEOTIDE SEQUENCE [LARGE SCALE GENOMIC DNA]</scope>
    <source>
        <strain evidence="8">DSM 28453</strain>
    </source>
</reference>
<dbReference type="PANTHER" id="PTHR11963:SF20">
    <property type="entry name" value="PEPTIDASE B"/>
    <property type="match status" value="1"/>
</dbReference>
<dbReference type="Gene3D" id="3.40.220.10">
    <property type="entry name" value="Leucine Aminopeptidase, subunit E, domain 1"/>
    <property type="match status" value="1"/>
</dbReference>
<keyword evidence="2 7" id="KW-0031">Aminopeptidase</keyword>
<dbReference type="Proteomes" id="UP000198851">
    <property type="component" value="Unassembled WGS sequence"/>
</dbReference>
<name>A0A1I4GQA9_9RHOB</name>
<dbReference type="PRINTS" id="PR00481">
    <property type="entry name" value="LAMNOPPTDASE"/>
</dbReference>
<evidence type="ECO:0000313" key="7">
    <source>
        <dbReference type="EMBL" id="SFL32155.1"/>
    </source>
</evidence>
<dbReference type="InterPro" id="IPR011356">
    <property type="entry name" value="Leucine_aapep/pepB"/>
</dbReference>
<evidence type="ECO:0000256" key="4">
    <source>
        <dbReference type="ARBA" id="ARBA00022801"/>
    </source>
</evidence>
<evidence type="ECO:0000256" key="3">
    <source>
        <dbReference type="ARBA" id="ARBA00022670"/>
    </source>
</evidence>
<dbReference type="InterPro" id="IPR000819">
    <property type="entry name" value="Peptidase_M17_C"/>
</dbReference>
<gene>
    <name evidence="7" type="ORF">SAMN04488036_109127</name>
</gene>
<feature type="domain" description="Cytosol aminopeptidase" evidence="6">
    <location>
        <begin position="316"/>
        <end position="323"/>
    </location>
</feature>
<evidence type="ECO:0000256" key="5">
    <source>
        <dbReference type="ARBA" id="ARBA00023211"/>
    </source>
</evidence>
<dbReference type="InterPro" id="IPR043472">
    <property type="entry name" value="Macro_dom-like"/>
</dbReference>
<dbReference type="OrthoDB" id="9809354at2"/>
<protein>
    <submittedName>
        <fullName evidence="7">Leucyl aminopeptidase</fullName>
    </submittedName>
</protein>
<evidence type="ECO:0000313" key="8">
    <source>
        <dbReference type="Proteomes" id="UP000198851"/>
    </source>
</evidence>
<evidence type="ECO:0000256" key="2">
    <source>
        <dbReference type="ARBA" id="ARBA00022438"/>
    </source>
</evidence>
<dbReference type="Pfam" id="PF21337">
    <property type="entry name" value="Peptidase_M17_N_1"/>
    <property type="match status" value="1"/>
</dbReference>
<dbReference type="GO" id="GO:0005737">
    <property type="term" value="C:cytoplasm"/>
    <property type="evidence" value="ECO:0007669"/>
    <property type="project" value="InterPro"/>
</dbReference>
<evidence type="ECO:0000256" key="1">
    <source>
        <dbReference type="ARBA" id="ARBA00009528"/>
    </source>
</evidence>
<accession>A0A1I4GQA9</accession>
<dbReference type="SUPFAM" id="SSF53187">
    <property type="entry name" value="Zn-dependent exopeptidases"/>
    <property type="match status" value="1"/>
</dbReference>
<dbReference type="PROSITE" id="PS00631">
    <property type="entry name" value="CYTOSOL_AP"/>
    <property type="match status" value="1"/>
</dbReference>
<dbReference type="RefSeq" id="WP_093325625.1">
    <property type="nucleotide sequence ID" value="NZ_FOSZ01000009.1"/>
</dbReference>
<dbReference type="GO" id="GO:0070006">
    <property type="term" value="F:metalloaminopeptidase activity"/>
    <property type="evidence" value="ECO:0007669"/>
    <property type="project" value="InterPro"/>
</dbReference>
<keyword evidence="3" id="KW-0645">Protease</keyword>
<dbReference type="STRING" id="1280847.SAMN04488036_109127"/>
<dbReference type="CDD" id="cd00433">
    <property type="entry name" value="Peptidase_M17"/>
    <property type="match status" value="1"/>
</dbReference>
<dbReference type="GO" id="GO:0006508">
    <property type="term" value="P:proteolysis"/>
    <property type="evidence" value="ECO:0007669"/>
    <property type="project" value="UniProtKB-KW"/>
</dbReference>